<dbReference type="RefSeq" id="WP_129225086.1">
    <property type="nucleotide sequence ID" value="NZ_QYBB01000006.1"/>
</dbReference>
<evidence type="ECO:0000256" key="2">
    <source>
        <dbReference type="ARBA" id="ARBA00022679"/>
    </source>
</evidence>
<dbReference type="Gene3D" id="3.40.50.150">
    <property type="entry name" value="Vaccinia Virus protein VP39"/>
    <property type="match status" value="1"/>
</dbReference>
<dbReference type="SUPFAM" id="SSF53335">
    <property type="entry name" value="S-adenosyl-L-methionine-dependent methyltransferases"/>
    <property type="match status" value="1"/>
</dbReference>
<keyword evidence="2 4" id="KW-0808">Transferase</keyword>
<keyword evidence="3" id="KW-0949">S-adenosyl-L-methionine</keyword>
<dbReference type="InterPro" id="IPR029063">
    <property type="entry name" value="SAM-dependent_MTases_sf"/>
</dbReference>
<dbReference type="EMBL" id="QYBB01000006">
    <property type="protein sequence ID" value="RYC32578.1"/>
    <property type="molecule type" value="Genomic_DNA"/>
</dbReference>
<dbReference type="PANTHER" id="PTHR43464">
    <property type="entry name" value="METHYLTRANSFERASE"/>
    <property type="match status" value="1"/>
</dbReference>
<dbReference type="InterPro" id="IPR008715">
    <property type="entry name" value="SAM-MeTfrase_NodS-like"/>
</dbReference>
<dbReference type="OrthoDB" id="116799at2"/>
<evidence type="ECO:0000256" key="1">
    <source>
        <dbReference type="ARBA" id="ARBA00022603"/>
    </source>
</evidence>
<dbReference type="Pfam" id="PF05401">
    <property type="entry name" value="NodS"/>
    <property type="match status" value="1"/>
</dbReference>
<comment type="caution">
    <text evidence="4">The sequence shown here is derived from an EMBL/GenBank/DDBJ whole genome shotgun (WGS) entry which is preliminary data.</text>
</comment>
<sequence length="195" mass="21351">MTDAKPSLDSRYFDDIYARTIDPWGFRTSPYERGKYEATLGILPRPRYRSALEVGCSIGVFTRMLAGRSDSVLALDTSALALGEARTANAGLPNVAFREATLPRDFPDGRYDLIVLSEVLYYLSRPDLAALAGRCLGALEPDGQVVLCHWLGETDYPLRGDEAADLFIAAAAPRCRSSAARREPEYRLDLLSAGG</sequence>
<dbReference type="PANTHER" id="PTHR43464:SF19">
    <property type="entry name" value="UBIQUINONE BIOSYNTHESIS O-METHYLTRANSFERASE, MITOCHONDRIAL"/>
    <property type="match status" value="1"/>
</dbReference>
<accession>A0A4Q2U9I1</accession>
<dbReference type="GO" id="GO:0008757">
    <property type="term" value="F:S-adenosylmethionine-dependent methyltransferase activity"/>
    <property type="evidence" value="ECO:0007669"/>
    <property type="project" value="InterPro"/>
</dbReference>
<dbReference type="GO" id="GO:0009312">
    <property type="term" value="P:oligosaccharide biosynthetic process"/>
    <property type="evidence" value="ECO:0007669"/>
    <property type="project" value="InterPro"/>
</dbReference>
<evidence type="ECO:0000313" key="5">
    <source>
        <dbReference type="Proteomes" id="UP000290759"/>
    </source>
</evidence>
<keyword evidence="1 4" id="KW-0489">Methyltransferase</keyword>
<reference evidence="4 5" key="1">
    <citation type="submission" date="2018-12" db="EMBL/GenBank/DDBJ databases">
        <authorList>
            <person name="Grouzdev D.S."/>
            <person name="Krutkina M.S."/>
        </authorList>
    </citation>
    <scope>NUCLEOTIDE SEQUENCE [LARGE SCALE GENOMIC DNA]</scope>
    <source>
        <strain evidence="4 5">RmlP026</strain>
    </source>
</reference>
<keyword evidence="5" id="KW-1185">Reference proteome</keyword>
<reference evidence="4 5" key="2">
    <citation type="submission" date="2019-02" db="EMBL/GenBank/DDBJ databases">
        <title>'Lichenibacterium ramalinii' gen. nov. sp. nov., 'Lichenibacterium minor' gen. nov. sp. nov.</title>
        <authorList>
            <person name="Pankratov T."/>
        </authorList>
    </citation>
    <scope>NUCLEOTIDE SEQUENCE [LARGE SCALE GENOMIC DNA]</scope>
    <source>
        <strain evidence="4 5">RmlP026</strain>
    </source>
</reference>
<gene>
    <name evidence="4" type="ORF">D3273_07520</name>
</gene>
<organism evidence="4 5">
    <name type="scientific">Lichenibacterium minor</name>
    <dbReference type="NCBI Taxonomy" id="2316528"/>
    <lineage>
        <taxon>Bacteria</taxon>
        <taxon>Pseudomonadati</taxon>
        <taxon>Pseudomonadota</taxon>
        <taxon>Alphaproteobacteria</taxon>
        <taxon>Hyphomicrobiales</taxon>
        <taxon>Lichenihabitantaceae</taxon>
        <taxon>Lichenibacterium</taxon>
    </lineage>
</organism>
<evidence type="ECO:0000313" key="4">
    <source>
        <dbReference type="EMBL" id="RYC32578.1"/>
    </source>
</evidence>
<proteinExistence type="predicted"/>
<dbReference type="AlphaFoldDB" id="A0A4Q2U9I1"/>
<dbReference type="CDD" id="cd02440">
    <property type="entry name" value="AdoMet_MTases"/>
    <property type="match status" value="1"/>
</dbReference>
<evidence type="ECO:0000256" key="3">
    <source>
        <dbReference type="ARBA" id="ARBA00022691"/>
    </source>
</evidence>
<protein>
    <submittedName>
        <fullName evidence="4">Methyltransferase domain-containing protein</fullName>
    </submittedName>
</protein>
<name>A0A4Q2U9I1_9HYPH</name>
<dbReference type="Proteomes" id="UP000290759">
    <property type="component" value="Unassembled WGS sequence"/>
</dbReference>
<dbReference type="GO" id="GO:0032259">
    <property type="term" value="P:methylation"/>
    <property type="evidence" value="ECO:0007669"/>
    <property type="project" value="UniProtKB-KW"/>
</dbReference>